<organism evidence="4">
    <name type="scientific">Spongospora subterranea</name>
    <dbReference type="NCBI Taxonomy" id="70186"/>
    <lineage>
        <taxon>Eukaryota</taxon>
        <taxon>Sar</taxon>
        <taxon>Rhizaria</taxon>
        <taxon>Endomyxa</taxon>
        <taxon>Phytomyxea</taxon>
        <taxon>Plasmodiophorida</taxon>
        <taxon>Plasmodiophoridae</taxon>
        <taxon>Spongospora</taxon>
    </lineage>
</organism>
<proteinExistence type="predicted"/>
<dbReference type="InterPro" id="IPR052607">
    <property type="entry name" value="CEP104-like"/>
</dbReference>
<evidence type="ECO:0000259" key="3">
    <source>
        <dbReference type="Pfam" id="PF21039"/>
    </source>
</evidence>
<feature type="compositionally biased region" description="Low complexity" evidence="1">
    <location>
        <begin position="285"/>
        <end position="300"/>
    </location>
</feature>
<dbReference type="Pfam" id="PF21040">
    <property type="entry name" value="CEP104-like_TOG"/>
    <property type="match status" value="1"/>
</dbReference>
<feature type="domain" description="Centrosomal protein CEP104 Zn finger" evidence="3">
    <location>
        <begin position="688"/>
        <end position="800"/>
    </location>
</feature>
<evidence type="ECO:0000259" key="2">
    <source>
        <dbReference type="Pfam" id="PF21038"/>
    </source>
</evidence>
<dbReference type="SUPFAM" id="SSF49785">
    <property type="entry name" value="Galactose-binding domain-like"/>
    <property type="match status" value="1"/>
</dbReference>
<dbReference type="AlphaFoldDB" id="A0A0H5RAE2"/>
<feature type="region of interest" description="Disordered" evidence="1">
    <location>
        <begin position="279"/>
        <end position="360"/>
    </location>
</feature>
<dbReference type="PANTHER" id="PTHR13371">
    <property type="entry name" value="GLYCINE-, GLUTAMATE-, THIENYLCYCLOHEXYLPIPERIDINE-BINDING PROTEIN"/>
    <property type="match status" value="1"/>
</dbReference>
<dbReference type="Gene3D" id="2.60.120.260">
    <property type="entry name" value="Galactose-binding domain-like"/>
    <property type="match status" value="1"/>
</dbReference>
<dbReference type="InterPro" id="IPR008979">
    <property type="entry name" value="Galactose-bd-like_sf"/>
</dbReference>
<feature type="region of interest" description="Disordered" evidence="1">
    <location>
        <begin position="638"/>
        <end position="681"/>
    </location>
</feature>
<dbReference type="InterPro" id="IPR011989">
    <property type="entry name" value="ARM-like"/>
</dbReference>
<accession>A0A0H5RAE2</accession>
<name>A0A0H5RAE2_9EUKA</name>
<dbReference type="GO" id="GO:0005929">
    <property type="term" value="C:cilium"/>
    <property type="evidence" value="ECO:0007669"/>
    <property type="project" value="TreeGrafter"/>
</dbReference>
<evidence type="ECO:0000256" key="1">
    <source>
        <dbReference type="SAM" id="MobiDB-lite"/>
    </source>
</evidence>
<dbReference type="Gene3D" id="1.25.10.10">
    <property type="entry name" value="Leucine-rich Repeat Variant"/>
    <property type="match status" value="1"/>
</dbReference>
<feature type="compositionally biased region" description="Polar residues" evidence="1">
    <location>
        <begin position="323"/>
        <end position="334"/>
    </location>
</feature>
<dbReference type="EMBL" id="HACM01010319">
    <property type="protein sequence ID" value="CRZ10761.1"/>
    <property type="molecule type" value="Transcribed_RNA"/>
</dbReference>
<dbReference type="InterPro" id="IPR048739">
    <property type="entry name" value="CEP104_N"/>
</dbReference>
<dbReference type="PANTHER" id="PTHR13371:SF0">
    <property type="entry name" value="CENTROSOMAL PROTEIN OF 104 KDA"/>
    <property type="match status" value="1"/>
</dbReference>
<feature type="domain" description="Centrosomal protein CEP104 N-terminal" evidence="2">
    <location>
        <begin position="42"/>
        <end position="154"/>
    </location>
</feature>
<feature type="compositionally biased region" description="Low complexity" evidence="1">
    <location>
        <begin position="345"/>
        <end position="358"/>
    </location>
</feature>
<dbReference type="InterPro" id="IPR048738">
    <property type="entry name" value="CEP104_Znf"/>
</dbReference>
<protein>
    <recommendedName>
        <fullName evidence="5">TOG domain-containing protein</fullName>
    </recommendedName>
</protein>
<dbReference type="Pfam" id="PF21038">
    <property type="entry name" value="CEP104_N"/>
    <property type="match status" value="1"/>
</dbReference>
<evidence type="ECO:0008006" key="5">
    <source>
        <dbReference type="Google" id="ProtNLM"/>
    </source>
</evidence>
<reference evidence="4" key="1">
    <citation type="submission" date="2015-04" db="EMBL/GenBank/DDBJ databases">
        <title>The genome sequence of the plant pathogenic Rhizarian Plasmodiophora brassicae reveals insights in its biotrophic life cycle and the origin of chitin synthesis.</title>
        <authorList>
            <person name="Schwelm A."/>
            <person name="Fogelqvist J."/>
            <person name="Knaust A."/>
            <person name="Julke S."/>
            <person name="Lilja T."/>
            <person name="Dhandapani V."/>
            <person name="Bonilla-Rosso G."/>
            <person name="Karlsson M."/>
            <person name="Shevchenko A."/>
            <person name="Choi S.R."/>
            <person name="Kim H.G."/>
            <person name="Park J.Y."/>
            <person name="Lim Y.P."/>
            <person name="Ludwig-Muller J."/>
            <person name="Dixelius C."/>
        </authorList>
    </citation>
    <scope>NUCLEOTIDE SEQUENCE</scope>
    <source>
        <tissue evidence="4">Potato root galls</tissue>
    </source>
</reference>
<sequence>MSNGTGGQGEARIPFRVRYCSSFDENLSSASALEVAHPQSQGWISAGFCSYPQEIILELERASTIRQIQILSHQSLIATRIELYIGQQPDDYSRLGYMSLDPNTRSLYKARELKTVDLQLNEDVKFLKLIIHKNHDNDVNIRSQVGLVALKVLGRKISSQSPADLSVDMECDPETTRLIRELHDKKLRAVQVEDYDEAKRLKHVIDSIRSVGAQLSALEADKILAVQREDYDTAKIIKNKMNQIRRQHSLLDQLSTHSPGARISRPASQQAVHYQPPVSPIHVASQPGVSVSPVSPNQVQTDYYSSGPHIPYDERPLPAQLKHIQNSTDPQSAEENPHPFGDRVGSSYAAPSGPSSAATLVDPAVAEPSPISDLDRSQFSELIESFGEPIISLLLSKKVFQHRINALDEIDALVVASRSSRDADFRLISNVVQAINIALPDPICQVSVRALCLTETLIDSVLPDMALSDIIAAMEPVMPTLLSILDLSSGRAREKTRHVFDLLIDYPALIARYVTKPLRTSEAHKPLQGRVELLTILVESAGLSDDVGLRLDHIVTHFALPALRHKKGSTRQAGVNLTVALHSRVGNSLLPYLEGVMNPKLEATLMKTFQERQLHHRHIPDELSASNVAVPALPSLSPITIHNRRGSPPQRQREQSTRSSTTVSDEDEATVPVPSGDNFSEGDDESICRFCGKRDPQFTIEENLDLHYWMHCPMLVSCKLCEQVVEIPTLSDHLMNECEAASNVVMCIHCQRPLCGPQELQEHESACPGPRLLNSAASNQCPLCFKGIGAGEDGWRTHLLEPPGCKNNARQNSAIKT</sequence>
<evidence type="ECO:0000313" key="4">
    <source>
        <dbReference type="EMBL" id="CRZ10761.1"/>
    </source>
</evidence>
<dbReference type="Pfam" id="PF21039">
    <property type="entry name" value="CEP104_ZnF"/>
    <property type="match status" value="1"/>
</dbReference>